<keyword evidence="4" id="KW-1185">Reference proteome</keyword>
<evidence type="ECO:0000256" key="1">
    <source>
        <dbReference type="ARBA" id="ARBA00022679"/>
    </source>
</evidence>
<dbReference type="Pfam" id="PF01704">
    <property type="entry name" value="UDPGP"/>
    <property type="match status" value="1"/>
</dbReference>
<protein>
    <submittedName>
        <fullName evidence="3">UDP-N-acetylglucosamine pyrophosphorylase 1</fullName>
    </submittedName>
</protein>
<gene>
    <name evidence="3" type="primary">UAP1</name>
</gene>
<reference evidence="3" key="1">
    <citation type="submission" date="2025-08" db="UniProtKB">
        <authorList>
            <consortium name="Ensembl"/>
        </authorList>
    </citation>
    <scope>IDENTIFICATION</scope>
</reference>
<dbReference type="GO" id="GO:0006048">
    <property type="term" value="P:UDP-N-acetylglucosamine biosynthetic process"/>
    <property type="evidence" value="ECO:0007669"/>
    <property type="project" value="TreeGrafter"/>
</dbReference>
<dbReference type="GeneTree" id="ENSGT00940000153464"/>
<dbReference type="SUPFAM" id="SSF53448">
    <property type="entry name" value="Nucleotide-diphospho-sugar transferases"/>
    <property type="match status" value="1"/>
</dbReference>
<evidence type="ECO:0000256" key="2">
    <source>
        <dbReference type="ARBA" id="ARBA00022695"/>
    </source>
</evidence>
<dbReference type="InterPro" id="IPR002618">
    <property type="entry name" value="UDPGP_fam"/>
</dbReference>
<dbReference type="AlphaFoldDB" id="A0A8B9D1X6"/>
<dbReference type="Gene3D" id="3.90.550.10">
    <property type="entry name" value="Spore Coat Polysaccharide Biosynthesis Protein SpsA, Chain A"/>
    <property type="match status" value="1"/>
</dbReference>
<sequence>MTSGRTVESTREFFQKHRYFGLKKENVVFFQQGMLPALGFDGKILLEEKGRVSMAPDGNGGLYRALGAHGIVDDMERRGVQSVHVYCVDNILVKVADPAFIGFCLEKGADCGAKVVEKTNPTEPVGVVCRVDGVYQVVEYSEISLATAQKRGPDGRLLFNAGNIANHFFTTAFLKDVVNTYEPQLQHHVAEKKIPHVDMETGQLVQPEKPNGIKMEKFVFDIFQFSKKFVVYEVLREDEFSPLKNADSQNGKDNPTTARHALMSLHHRWVLNAGGHFVDENGTRIPAIPRLKDANDLPIQCEISPLISYGGEGLEKYVKDREFRAPLIIDEDGVHELVKNGM</sequence>
<evidence type="ECO:0000313" key="3">
    <source>
        <dbReference type="Ensembl" id="ENSABRP00000027578.1"/>
    </source>
</evidence>
<dbReference type="Ensembl" id="ENSABRT00000038489.1">
    <property type="protein sequence ID" value="ENSABRP00000027578.1"/>
    <property type="gene ID" value="ENSABRG00000022957.1"/>
</dbReference>
<accession>A0A8B9D1X6</accession>
<proteinExistence type="predicted"/>
<dbReference type="InterPro" id="IPR029044">
    <property type="entry name" value="Nucleotide-diphossugar_trans"/>
</dbReference>
<dbReference type="Gene3D" id="2.10.10.100">
    <property type="match status" value="1"/>
</dbReference>
<dbReference type="Proteomes" id="UP000694426">
    <property type="component" value="Unplaced"/>
</dbReference>
<name>A0A8B9D1X6_9AVES</name>
<keyword evidence="2" id="KW-0548">Nucleotidyltransferase</keyword>
<reference evidence="3" key="2">
    <citation type="submission" date="2025-09" db="UniProtKB">
        <authorList>
            <consortium name="Ensembl"/>
        </authorList>
    </citation>
    <scope>IDENTIFICATION</scope>
</reference>
<dbReference type="CDD" id="cd04193">
    <property type="entry name" value="UDPGlcNAc_PPase"/>
    <property type="match status" value="1"/>
</dbReference>
<dbReference type="InterPro" id="IPR039741">
    <property type="entry name" value="UDP-sugar_pyrophosphorylase"/>
</dbReference>
<dbReference type="FunFam" id="3.90.550.10:FF:000360">
    <property type="entry name" value="UDP-N-acetylglucosamine pyrophosphorylase 1"/>
    <property type="match status" value="1"/>
</dbReference>
<keyword evidence="1" id="KW-0808">Transferase</keyword>
<dbReference type="PANTHER" id="PTHR11952">
    <property type="entry name" value="UDP- GLUCOSE PYROPHOSPHORYLASE"/>
    <property type="match status" value="1"/>
</dbReference>
<dbReference type="GO" id="GO:0003977">
    <property type="term" value="F:UDP-N-acetylglucosamine diphosphorylase activity"/>
    <property type="evidence" value="ECO:0007669"/>
    <property type="project" value="TreeGrafter"/>
</dbReference>
<evidence type="ECO:0000313" key="4">
    <source>
        <dbReference type="Proteomes" id="UP000694426"/>
    </source>
</evidence>
<dbReference type="PANTHER" id="PTHR11952:SF4">
    <property type="entry name" value="UDP-N-ACETYLHEXOSAMINE PYROPHOSPHORYLASE"/>
    <property type="match status" value="1"/>
</dbReference>
<dbReference type="FunFam" id="2.10.10.100:FF:000001">
    <property type="entry name" value="UDP-N-acetylhexosamine pyrophosphorylase isoform X1"/>
    <property type="match status" value="1"/>
</dbReference>
<organism evidence="3 4">
    <name type="scientific">Anser brachyrhynchus</name>
    <name type="common">Pink-footed goose</name>
    <dbReference type="NCBI Taxonomy" id="132585"/>
    <lineage>
        <taxon>Eukaryota</taxon>
        <taxon>Metazoa</taxon>
        <taxon>Chordata</taxon>
        <taxon>Craniata</taxon>
        <taxon>Vertebrata</taxon>
        <taxon>Euteleostomi</taxon>
        <taxon>Archelosauria</taxon>
        <taxon>Archosauria</taxon>
        <taxon>Dinosauria</taxon>
        <taxon>Saurischia</taxon>
        <taxon>Theropoda</taxon>
        <taxon>Coelurosauria</taxon>
        <taxon>Aves</taxon>
        <taxon>Neognathae</taxon>
        <taxon>Galloanserae</taxon>
        <taxon>Anseriformes</taxon>
        <taxon>Anatidae</taxon>
        <taxon>Anserinae</taxon>
        <taxon>Anser</taxon>
    </lineage>
</organism>